<organism evidence="2 3">
    <name type="scientific">Colletotrichum musicola</name>
    <dbReference type="NCBI Taxonomy" id="2175873"/>
    <lineage>
        <taxon>Eukaryota</taxon>
        <taxon>Fungi</taxon>
        <taxon>Dikarya</taxon>
        <taxon>Ascomycota</taxon>
        <taxon>Pezizomycotina</taxon>
        <taxon>Sordariomycetes</taxon>
        <taxon>Hypocreomycetidae</taxon>
        <taxon>Glomerellales</taxon>
        <taxon>Glomerellaceae</taxon>
        <taxon>Colletotrichum</taxon>
        <taxon>Colletotrichum orchidearum species complex</taxon>
    </lineage>
</organism>
<dbReference type="EMBL" id="WIGM01000420">
    <property type="protein sequence ID" value="KAF6825750.1"/>
    <property type="molecule type" value="Genomic_DNA"/>
</dbReference>
<feature type="region of interest" description="Disordered" evidence="1">
    <location>
        <begin position="201"/>
        <end position="255"/>
    </location>
</feature>
<dbReference type="AlphaFoldDB" id="A0A8H6K763"/>
<gene>
    <name evidence="2" type="ORF">CMUS01_09695</name>
</gene>
<proteinExistence type="predicted"/>
<reference evidence="2" key="1">
    <citation type="journal article" date="2020" name="Phytopathology">
        <title>Genome Sequence Resources of Colletotrichum truncatum, C. plurivorum, C. musicola, and C. sojae: Four Species Pathogenic to Soybean (Glycine max).</title>
        <authorList>
            <person name="Rogerio F."/>
            <person name="Boufleur T.R."/>
            <person name="Ciampi-Guillardi M."/>
            <person name="Sukno S.A."/>
            <person name="Thon M.R."/>
            <person name="Massola Junior N.S."/>
            <person name="Baroncelli R."/>
        </authorList>
    </citation>
    <scope>NUCLEOTIDE SEQUENCE</scope>
    <source>
        <strain evidence="2">LFN0074</strain>
    </source>
</reference>
<sequence length="267" mass="29017">MKGLPPHNDQMNALPRYPTPSLVAHRRAVPRAPRPAACVRMYPSEARRVYHLAACFMPETERPRVSPPTKHLGWLALPATMSTEYTKHSPSNSSGAASHQLGCREAAFSAATTTWQLMGSPPLANMPQKAPDDAHLAAEASGSTTFLSLDRRCAATMACVPNRSAALRDTIPNARRLVSTPSRPVLQSLVPSPENRLVDVEQGDEGPVGVSFRPSQRSVRSTSSGWRGRRRSSGTPFGRVKPGSPHPVRCFDSSTLPLPTASRRRFL</sequence>
<keyword evidence="3" id="KW-1185">Reference proteome</keyword>
<comment type="caution">
    <text evidence="2">The sequence shown here is derived from an EMBL/GenBank/DDBJ whole genome shotgun (WGS) entry which is preliminary data.</text>
</comment>
<dbReference type="Proteomes" id="UP000639643">
    <property type="component" value="Unassembled WGS sequence"/>
</dbReference>
<protein>
    <submittedName>
        <fullName evidence="2">Uncharacterized protein</fullName>
    </submittedName>
</protein>
<evidence type="ECO:0000313" key="2">
    <source>
        <dbReference type="EMBL" id="KAF6825750.1"/>
    </source>
</evidence>
<feature type="compositionally biased region" description="Low complexity" evidence="1">
    <location>
        <begin position="217"/>
        <end position="226"/>
    </location>
</feature>
<evidence type="ECO:0000313" key="3">
    <source>
        <dbReference type="Proteomes" id="UP000639643"/>
    </source>
</evidence>
<accession>A0A8H6K763</accession>
<evidence type="ECO:0000256" key="1">
    <source>
        <dbReference type="SAM" id="MobiDB-lite"/>
    </source>
</evidence>
<name>A0A8H6K763_9PEZI</name>